<dbReference type="Proteomes" id="UP000008810">
    <property type="component" value="Chromosome 4"/>
</dbReference>
<dbReference type="InParanoid" id="A0A2K2CLI7"/>
<evidence type="ECO:0000259" key="12">
    <source>
        <dbReference type="Pfam" id="PF23598"/>
    </source>
</evidence>
<dbReference type="EMBL" id="CM000883">
    <property type="protein sequence ID" value="PNT62892.1"/>
    <property type="molecule type" value="Genomic_DNA"/>
</dbReference>
<feature type="domain" description="DDE Tnp4" evidence="10">
    <location>
        <begin position="850"/>
        <end position="996"/>
    </location>
</feature>
<evidence type="ECO:0000256" key="5">
    <source>
        <dbReference type="ARBA" id="ARBA00022723"/>
    </source>
</evidence>
<comment type="cofactor">
    <cofactor evidence="1">
        <name>a divalent metal cation</name>
        <dbReference type="ChEBI" id="CHEBI:60240"/>
    </cofactor>
</comment>
<dbReference type="SUPFAM" id="SSF52540">
    <property type="entry name" value="P-loop containing nucleoside triphosphate hydrolases"/>
    <property type="match status" value="1"/>
</dbReference>
<keyword evidence="4" id="KW-0540">Nuclease</keyword>
<evidence type="ECO:0000256" key="6">
    <source>
        <dbReference type="ARBA" id="ARBA00022737"/>
    </source>
</evidence>
<organism evidence="13">
    <name type="scientific">Brachypodium distachyon</name>
    <name type="common">Purple false brome</name>
    <name type="synonym">Trachynia distachya</name>
    <dbReference type="NCBI Taxonomy" id="15368"/>
    <lineage>
        <taxon>Eukaryota</taxon>
        <taxon>Viridiplantae</taxon>
        <taxon>Streptophyta</taxon>
        <taxon>Embryophyta</taxon>
        <taxon>Tracheophyta</taxon>
        <taxon>Spermatophyta</taxon>
        <taxon>Magnoliopsida</taxon>
        <taxon>Liliopsida</taxon>
        <taxon>Poales</taxon>
        <taxon>Poaceae</taxon>
        <taxon>BOP clade</taxon>
        <taxon>Pooideae</taxon>
        <taxon>Stipodae</taxon>
        <taxon>Brachypodieae</taxon>
        <taxon>Brachypodium</taxon>
    </lineage>
</organism>
<reference evidence="14" key="3">
    <citation type="submission" date="2018-08" db="UniProtKB">
        <authorList>
            <consortium name="EnsemblPlants"/>
        </authorList>
    </citation>
    <scope>IDENTIFICATION</scope>
    <source>
        <strain evidence="14">cv. Bd21</strain>
    </source>
</reference>
<dbReference type="Pfam" id="PF13359">
    <property type="entry name" value="DDE_Tnp_4"/>
    <property type="match status" value="1"/>
</dbReference>
<accession>A0A2K2CLI7</accession>
<protein>
    <recommendedName>
        <fullName evidence="16">DDE Tnp4 domain-containing protein</fullName>
    </recommendedName>
</protein>
<dbReference type="Gene3D" id="3.80.10.10">
    <property type="entry name" value="Ribonuclease Inhibitor"/>
    <property type="match status" value="1"/>
</dbReference>
<dbReference type="PRINTS" id="PR00364">
    <property type="entry name" value="DISEASERSIST"/>
</dbReference>
<dbReference type="GO" id="GO:0009626">
    <property type="term" value="P:plant-type hypersensitive response"/>
    <property type="evidence" value="ECO:0007669"/>
    <property type="project" value="UniProtKB-ARBA"/>
</dbReference>
<keyword evidence="15" id="KW-1185">Reference proteome</keyword>
<dbReference type="GO" id="GO:0042742">
    <property type="term" value="P:defense response to bacterium"/>
    <property type="evidence" value="ECO:0007669"/>
    <property type="project" value="UniProtKB-ARBA"/>
</dbReference>
<dbReference type="GO" id="GO:0002758">
    <property type="term" value="P:innate immune response-activating signaling pathway"/>
    <property type="evidence" value="ECO:0007669"/>
    <property type="project" value="UniProtKB-ARBA"/>
</dbReference>
<reference evidence="13 14" key="1">
    <citation type="journal article" date="2010" name="Nature">
        <title>Genome sequencing and analysis of the model grass Brachypodium distachyon.</title>
        <authorList>
            <consortium name="International Brachypodium Initiative"/>
        </authorList>
    </citation>
    <scope>NUCLEOTIDE SEQUENCE [LARGE SCALE GENOMIC DNA]</scope>
    <source>
        <strain evidence="13 14">Bd21</strain>
    </source>
</reference>
<keyword evidence="5" id="KW-0479">Metal-binding</keyword>
<feature type="domain" description="Disease resistance R13L4/SHOC-2-like LRR" evidence="12">
    <location>
        <begin position="228"/>
        <end position="552"/>
    </location>
</feature>
<dbReference type="FunFam" id="1.10.10.10:FF:000322">
    <property type="entry name" value="Probable disease resistance protein At1g63360"/>
    <property type="match status" value="1"/>
</dbReference>
<dbReference type="InterPro" id="IPR042197">
    <property type="entry name" value="Apaf_helical"/>
</dbReference>
<keyword evidence="9" id="KW-0539">Nucleus</keyword>
<sequence>MLAVLSNEIDEDHINTLKDIGLKIIEKCGGLPLAVKVMGGLLCQTEMLRRDWEQVVDDSKWSITEMPQELNHAVYLSYEAMPPYLRQCFLYYSILPKSKTFYVPDVIAMWISEGFIHGNSNDLEETGKKYYKELISRNLIEPDKGVIDQWSCSMHDVVRSFAQYMSRDEALIDHNGEIGILTKLNSQKFLCLSMETTILQSGELEWKSLQEQKSVRTLISIGRIKMNPGDSLLNFSSLRTLYIESEDVSVLVESLHQLKHLRYLALLNAEISVLPENIGKMKLLQFIDLRECSKLVNLPDSIVKLGQLRHLEFPGKVSMIPREFRCLTNMRNLYGFPAYVDGDWCSLDELGPLSQLRYLSLVQLENISSSSSAANARLGEKMHMIDLILSCTSKLGDDGLVKEENGVCQEEKTRIEKVFGELCPPTSVQYLDISGYFGQQLPNWMTSKSMVPLNNLKSLLFSDLACCTQLPNGLCQLPCLQFLQVARAPCIRSVGTEFLHPSQGASAPFPRLQRMQLFGMVEWEEWVWEGKVQAMPRLEELLVEKCKLRRVPPGLASNARALRKLSIQNVKQISCLQKFPSVVELTVDWCPDLERITDLPKVQKLTITGCWKVKVVKYLPALQRLVLEDGRMETVPGYLGDVNPSYLELRCGLTLLTSIAAGESGPEFAKFSHVERVKARGAYRNSDFYVLYTRGPCSFDTNVNPSFLSRGTLPIFEDAQRLESALKMPRRAFDYVCNLLKEKSWQDANKYTFPDGRYLCLEDGVAVALIVLNSGETPATVGSSVALNESIVSQVTKSFVVAMDTPGWPGTTEMEKIKYKFDKIRGLPNCCGVVHAARIPFGSQNSDREKKNEDMLMQVTIDSDMRFIDVHLGSPDNMKKSSISHDSSLFEECEKGTRLNGSKLNLSDGRQVGEYVIGDAGYPLLPWLLTPYHPENDLSDYQVEFNRRHSEAMAVVTRSALERLKDTWKFLHGGRWRPEHRFELHQAIQACCKLHNIVLEMECKVATTSYGAGSKEVRQLADEDAAMARDILSQHLTSKPLESGGTLAIFEDAQTFESLLKMPRRTFNYVCSLLKESSLEIMNSYFFFDTRFFSLEDRVAIALIMLNSGDPPATVGSFLGVNESTVSLVTKSFVDAMAERAKYHVYWPQSDEREKMKSKFAKIHGLPNCCGVLHTTHVSPASRSWDHQDKESFVLQGVVDPDMRFTSTWMGPQEDDMNQSSFLHSSILFKKCEKGTWLNGRYSFLSIRVQQETLCS</sequence>
<dbReference type="EnsemblPlants" id="PNT62890">
    <property type="protein sequence ID" value="PNT62890"/>
    <property type="gene ID" value="BRADI_4g09271v3"/>
</dbReference>
<dbReference type="InterPro" id="IPR045249">
    <property type="entry name" value="HARBI1-like"/>
</dbReference>
<evidence type="ECO:0000256" key="3">
    <source>
        <dbReference type="ARBA" id="ARBA00006958"/>
    </source>
</evidence>
<proteinExistence type="inferred from homology"/>
<evidence type="ECO:0000256" key="1">
    <source>
        <dbReference type="ARBA" id="ARBA00001968"/>
    </source>
</evidence>
<keyword evidence="8" id="KW-0611">Plant defense</keyword>
<comment type="subcellular location">
    <subcellularLocation>
        <location evidence="2">Nucleus</location>
    </subcellularLocation>
</comment>
<dbReference type="InterPro" id="IPR058922">
    <property type="entry name" value="WHD_DRP"/>
</dbReference>
<dbReference type="GO" id="GO:0046872">
    <property type="term" value="F:metal ion binding"/>
    <property type="evidence" value="ECO:0007669"/>
    <property type="project" value="UniProtKB-KW"/>
</dbReference>
<evidence type="ECO:0000256" key="8">
    <source>
        <dbReference type="ARBA" id="ARBA00022821"/>
    </source>
</evidence>
<evidence type="ECO:0000313" key="14">
    <source>
        <dbReference type="EnsemblPlants" id="PNT62890"/>
    </source>
</evidence>
<dbReference type="OrthoDB" id="2668416at2759"/>
<evidence type="ECO:0000259" key="11">
    <source>
        <dbReference type="Pfam" id="PF23559"/>
    </source>
</evidence>
<evidence type="ECO:0000256" key="9">
    <source>
        <dbReference type="ARBA" id="ARBA00023242"/>
    </source>
</evidence>
<evidence type="ECO:0000256" key="7">
    <source>
        <dbReference type="ARBA" id="ARBA00022801"/>
    </source>
</evidence>
<dbReference type="GO" id="GO:0043531">
    <property type="term" value="F:ADP binding"/>
    <property type="evidence" value="ECO:0007669"/>
    <property type="project" value="InterPro"/>
</dbReference>
<dbReference type="EnsemblPlants" id="PNT62892">
    <property type="protein sequence ID" value="PNT62892"/>
    <property type="gene ID" value="BRADI_4g09271v3"/>
</dbReference>
<dbReference type="GO" id="GO:0004518">
    <property type="term" value="F:nuclease activity"/>
    <property type="evidence" value="ECO:0007669"/>
    <property type="project" value="UniProtKB-KW"/>
</dbReference>
<dbReference type="InterPro" id="IPR032675">
    <property type="entry name" value="LRR_dom_sf"/>
</dbReference>
<keyword evidence="7" id="KW-0378">Hydrolase</keyword>
<dbReference type="Pfam" id="PF23559">
    <property type="entry name" value="WHD_DRP"/>
    <property type="match status" value="1"/>
</dbReference>
<dbReference type="InterPro" id="IPR055414">
    <property type="entry name" value="LRR_R13L4/SHOC2-like"/>
</dbReference>
<dbReference type="Gene3D" id="1.10.8.430">
    <property type="entry name" value="Helical domain of apoptotic protease-activating factors"/>
    <property type="match status" value="1"/>
</dbReference>
<gene>
    <name evidence="13" type="ORF">BRADI_4g09271v3</name>
</gene>
<dbReference type="Gramene" id="PNT62890">
    <property type="protein sequence ID" value="PNT62890"/>
    <property type="gene ID" value="BRADI_4g09271v3"/>
</dbReference>
<comment type="similarity">
    <text evidence="3">Belongs to the HARBI1 family.</text>
</comment>
<evidence type="ECO:0008006" key="16">
    <source>
        <dbReference type="Google" id="ProtNLM"/>
    </source>
</evidence>
<feature type="domain" description="Disease resistance protein winged helix" evidence="11">
    <location>
        <begin position="94"/>
        <end position="162"/>
    </location>
</feature>
<dbReference type="GO" id="GO:0005634">
    <property type="term" value="C:nucleus"/>
    <property type="evidence" value="ECO:0007669"/>
    <property type="project" value="UniProtKB-SubCell"/>
</dbReference>
<dbReference type="InterPro" id="IPR027417">
    <property type="entry name" value="P-loop_NTPase"/>
</dbReference>
<dbReference type="PANTHER" id="PTHR22930">
    <property type="match status" value="1"/>
</dbReference>
<evidence type="ECO:0000259" key="10">
    <source>
        <dbReference type="Pfam" id="PF13359"/>
    </source>
</evidence>
<dbReference type="Pfam" id="PF23598">
    <property type="entry name" value="LRR_14"/>
    <property type="match status" value="1"/>
</dbReference>
<dbReference type="AlphaFoldDB" id="A0A2K2CLI7"/>
<evidence type="ECO:0000256" key="2">
    <source>
        <dbReference type="ARBA" id="ARBA00004123"/>
    </source>
</evidence>
<evidence type="ECO:0000313" key="15">
    <source>
        <dbReference type="Proteomes" id="UP000008810"/>
    </source>
</evidence>
<dbReference type="EMBL" id="CM000883">
    <property type="protein sequence ID" value="PNT62890.1"/>
    <property type="molecule type" value="Genomic_DNA"/>
</dbReference>
<reference evidence="13" key="2">
    <citation type="submission" date="2017-06" db="EMBL/GenBank/DDBJ databases">
        <title>WGS assembly of Brachypodium distachyon.</title>
        <authorList>
            <consortium name="The International Brachypodium Initiative"/>
            <person name="Lucas S."/>
            <person name="Harmon-Smith M."/>
            <person name="Lail K."/>
            <person name="Tice H."/>
            <person name="Grimwood J."/>
            <person name="Bruce D."/>
            <person name="Barry K."/>
            <person name="Shu S."/>
            <person name="Lindquist E."/>
            <person name="Wang M."/>
            <person name="Pitluck S."/>
            <person name="Vogel J.P."/>
            <person name="Garvin D.F."/>
            <person name="Mockler T.C."/>
            <person name="Schmutz J."/>
            <person name="Rokhsar D."/>
            <person name="Bevan M.W."/>
        </authorList>
    </citation>
    <scope>NUCLEOTIDE SEQUENCE</scope>
    <source>
        <strain evidence="13">Bd21</strain>
    </source>
</reference>
<dbReference type="InterPro" id="IPR027806">
    <property type="entry name" value="HARBI1_dom"/>
</dbReference>
<evidence type="ECO:0000313" key="13">
    <source>
        <dbReference type="EMBL" id="PNT62892.1"/>
    </source>
</evidence>
<dbReference type="PANTHER" id="PTHR22930:SF174">
    <property type="entry name" value="DDE TNP4 DOMAIN-CONTAINING PROTEIN"/>
    <property type="match status" value="1"/>
</dbReference>
<dbReference type="Gramene" id="PNT62892">
    <property type="protein sequence ID" value="PNT62892"/>
    <property type="gene ID" value="BRADI_4g09271v3"/>
</dbReference>
<dbReference type="GO" id="GO:0016787">
    <property type="term" value="F:hydrolase activity"/>
    <property type="evidence" value="ECO:0007669"/>
    <property type="project" value="UniProtKB-KW"/>
</dbReference>
<dbReference type="InterPro" id="IPR036388">
    <property type="entry name" value="WH-like_DNA-bd_sf"/>
</dbReference>
<name>A0A2K2CLI7_BRADI</name>
<evidence type="ECO:0000256" key="4">
    <source>
        <dbReference type="ARBA" id="ARBA00022722"/>
    </source>
</evidence>
<dbReference type="Gene3D" id="1.10.10.10">
    <property type="entry name" value="Winged helix-like DNA-binding domain superfamily/Winged helix DNA-binding domain"/>
    <property type="match status" value="1"/>
</dbReference>
<dbReference type="SUPFAM" id="SSF52058">
    <property type="entry name" value="L domain-like"/>
    <property type="match status" value="1"/>
</dbReference>
<keyword evidence="6" id="KW-0677">Repeat</keyword>